<accession>A0A8X6VA33</accession>
<name>A0A8X6VA33_TRICX</name>
<keyword evidence="2" id="KW-1185">Reference proteome</keyword>
<dbReference type="AlphaFoldDB" id="A0A8X6VA33"/>
<organism evidence="1 2">
    <name type="scientific">Trichonephila clavipes</name>
    <name type="common">Golden silk orbweaver</name>
    <name type="synonym">Nephila clavipes</name>
    <dbReference type="NCBI Taxonomy" id="2585209"/>
    <lineage>
        <taxon>Eukaryota</taxon>
        <taxon>Metazoa</taxon>
        <taxon>Ecdysozoa</taxon>
        <taxon>Arthropoda</taxon>
        <taxon>Chelicerata</taxon>
        <taxon>Arachnida</taxon>
        <taxon>Araneae</taxon>
        <taxon>Araneomorphae</taxon>
        <taxon>Entelegynae</taxon>
        <taxon>Araneoidea</taxon>
        <taxon>Nephilidae</taxon>
        <taxon>Trichonephila</taxon>
    </lineage>
</organism>
<evidence type="ECO:0000313" key="2">
    <source>
        <dbReference type="Proteomes" id="UP000887159"/>
    </source>
</evidence>
<dbReference type="Proteomes" id="UP000887159">
    <property type="component" value="Unassembled WGS sequence"/>
</dbReference>
<evidence type="ECO:0000313" key="1">
    <source>
        <dbReference type="EMBL" id="GFY04969.1"/>
    </source>
</evidence>
<dbReference type="EMBL" id="BMAU01021247">
    <property type="protein sequence ID" value="GFY04969.1"/>
    <property type="molecule type" value="Genomic_DNA"/>
</dbReference>
<gene>
    <name evidence="1" type="ORF">TNCV_2176251</name>
</gene>
<proteinExistence type="predicted"/>
<comment type="caution">
    <text evidence="1">The sequence shown here is derived from an EMBL/GenBank/DDBJ whole genome shotgun (WGS) entry which is preliminary data.</text>
</comment>
<reference evidence="1" key="1">
    <citation type="submission" date="2020-08" db="EMBL/GenBank/DDBJ databases">
        <title>Multicomponent nature underlies the extraordinary mechanical properties of spider dragline silk.</title>
        <authorList>
            <person name="Kono N."/>
            <person name="Nakamura H."/>
            <person name="Mori M."/>
            <person name="Yoshida Y."/>
            <person name="Ohtoshi R."/>
            <person name="Malay A.D."/>
            <person name="Moran D.A.P."/>
            <person name="Tomita M."/>
            <person name="Numata K."/>
            <person name="Arakawa K."/>
        </authorList>
    </citation>
    <scope>NUCLEOTIDE SEQUENCE</scope>
</reference>
<protein>
    <submittedName>
        <fullName evidence="1">Uncharacterized protein</fullName>
    </submittedName>
</protein>
<sequence>MSQPAFYIHTNVFHHGGQPISIELSIGRNPQDGKVPKVVCITVDHSNLITTSKDSRTNQYINERISLKSHLPGSLQLEHLSFCVRGNFCLLVQGNQGCGDPPGSHLEHQD</sequence>